<feature type="transmembrane region" description="Helical" evidence="9">
    <location>
        <begin position="42"/>
        <end position="62"/>
    </location>
</feature>
<dbReference type="InterPro" id="IPR055348">
    <property type="entry name" value="DctQ"/>
</dbReference>
<keyword evidence="7 9" id="KW-0472">Membrane</keyword>
<evidence type="ECO:0000256" key="8">
    <source>
        <dbReference type="ARBA" id="ARBA00038436"/>
    </source>
</evidence>
<evidence type="ECO:0000313" key="11">
    <source>
        <dbReference type="EMBL" id="SUI60956.1"/>
    </source>
</evidence>
<comment type="function">
    <text evidence="9">Part of the tripartite ATP-independent periplasmic (TRAP) transport system.</text>
</comment>
<dbReference type="PANTHER" id="PTHR35011">
    <property type="entry name" value="2,3-DIKETO-L-GULONATE TRAP TRANSPORTER SMALL PERMEASE PROTEIN YIAM"/>
    <property type="match status" value="1"/>
</dbReference>
<dbReference type="GO" id="GO:0005886">
    <property type="term" value="C:plasma membrane"/>
    <property type="evidence" value="ECO:0007669"/>
    <property type="project" value="UniProtKB-SubCell"/>
</dbReference>
<feature type="domain" description="Tripartite ATP-independent periplasmic transporters DctQ component" evidence="10">
    <location>
        <begin position="17"/>
        <end position="56"/>
    </location>
</feature>
<evidence type="ECO:0000259" key="10">
    <source>
        <dbReference type="Pfam" id="PF04290"/>
    </source>
</evidence>
<evidence type="ECO:0000256" key="6">
    <source>
        <dbReference type="ARBA" id="ARBA00022989"/>
    </source>
</evidence>
<keyword evidence="2 9" id="KW-0813">Transport</keyword>
<keyword evidence="5 9" id="KW-0812">Transmembrane</keyword>
<dbReference type="PANTHER" id="PTHR35011:SF2">
    <property type="entry name" value="2,3-DIKETO-L-GULONATE TRAP TRANSPORTER SMALL PERMEASE PROTEIN YIAM"/>
    <property type="match status" value="1"/>
</dbReference>
<evidence type="ECO:0000256" key="4">
    <source>
        <dbReference type="ARBA" id="ARBA00022519"/>
    </source>
</evidence>
<dbReference type="Pfam" id="PF04290">
    <property type="entry name" value="DctQ"/>
    <property type="match status" value="1"/>
</dbReference>
<evidence type="ECO:0000256" key="5">
    <source>
        <dbReference type="ARBA" id="ARBA00022692"/>
    </source>
</evidence>
<evidence type="ECO:0000256" key="2">
    <source>
        <dbReference type="ARBA" id="ARBA00022448"/>
    </source>
</evidence>
<dbReference type="GO" id="GO:0015740">
    <property type="term" value="P:C4-dicarboxylate transport"/>
    <property type="evidence" value="ECO:0007669"/>
    <property type="project" value="TreeGrafter"/>
</dbReference>
<keyword evidence="3" id="KW-1003">Cell membrane</keyword>
<protein>
    <recommendedName>
        <fullName evidence="9">TRAP transporter small permease protein</fullName>
    </recommendedName>
</protein>
<evidence type="ECO:0000256" key="3">
    <source>
        <dbReference type="ARBA" id="ARBA00022475"/>
    </source>
</evidence>
<evidence type="ECO:0000256" key="1">
    <source>
        <dbReference type="ARBA" id="ARBA00004429"/>
    </source>
</evidence>
<keyword evidence="4 9" id="KW-0997">Cell inner membrane</keyword>
<organism evidence="11 12">
    <name type="scientific">Shigella flexneri</name>
    <dbReference type="NCBI Taxonomy" id="623"/>
    <lineage>
        <taxon>Bacteria</taxon>
        <taxon>Pseudomonadati</taxon>
        <taxon>Pseudomonadota</taxon>
        <taxon>Gammaproteobacteria</taxon>
        <taxon>Enterobacterales</taxon>
        <taxon>Enterobacteriaceae</taxon>
        <taxon>Shigella</taxon>
    </lineage>
</organism>
<evidence type="ECO:0000256" key="7">
    <source>
        <dbReference type="ARBA" id="ARBA00023136"/>
    </source>
</evidence>
<evidence type="ECO:0000256" key="9">
    <source>
        <dbReference type="RuleBase" id="RU369079"/>
    </source>
</evidence>
<dbReference type="EMBL" id="UGYT01000001">
    <property type="protein sequence ID" value="SUI60956.1"/>
    <property type="molecule type" value="Genomic_DNA"/>
</dbReference>
<dbReference type="Proteomes" id="UP000254880">
    <property type="component" value="Unassembled WGS sequence"/>
</dbReference>
<comment type="similarity">
    <text evidence="8 9">Belongs to the TRAP transporter small permease family.</text>
</comment>
<evidence type="ECO:0000313" key="12">
    <source>
        <dbReference type="Proteomes" id="UP000254880"/>
    </source>
</evidence>
<dbReference type="GO" id="GO:0022857">
    <property type="term" value="F:transmembrane transporter activity"/>
    <property type="evidence" value="ECO:0007669"/>
    <property type="project" value="UniProtKB-UniRule"/>
</dbReference>
<sequence>MKKILEAILAINLAVLSCIVFINIILRYGFQTSILSVDELSRYLFVWLTFIGAIVGNAANLLI</sequence>
<dbReference type="PROSITE" id="PS51257">
    <property type="entry name" value="PROKAR_LIPOPROTEIN"/>
    <property type="match status" value="1"/>
</dbReference>
<keyword evidence="6 9" id="KW-1133">Transmembrane helix</keyword>
<dbReference type="InterPro" id="IPR007387">
    <property type="entry name" value="TRAP_DctQ"/>
</dbReference>
<proteinExistence type="inferred from homology"/>
<dbReference type="AlphaFoldDB" id="A0A379ZF57"/>
<reference evidence="11 12" key="1">
    <citation type="submission" date="2018-06" db="EMBL/GenBank/DDBJ databases">
        <authorList>
            <consortium name="Pathogen Informatics"/>
            <person name="Doyle S."/>
        </authorList>
    </citation>
    <scope>NUCLEOTIDE SEQUENCE [LARGE SCALE GENOMIC DNA]</scope>
    <source>
        <strain evidence="11 12">NCTC9783</strain>
    </source>
</reference>
<comment type="caution">
    <text evidence="9">Lacks conserved residue(s) required for the propagation of feature annotation.</text>
</comment>
<gene>
    <name evidence="11" type="primary">yiaM_1</name>
    <name evidence="11" type="ORF">NCTC9783_01093</name>
</gene>
<feature type="transmembrane region" description="Helical" evidence="9">
    <location>
        <begin position="7"/>
        <end position="30"/>
    </location>
</feature>
<comment type="subunit">
    <text evidence="9">The complex comprises the extracytoplasmic solute receptor protein and the two transmembrane proteins.</text>
</comment>
<name>A0A379ZF57_SHIFL</name>
<comment type="subcellular location">
    <subcellularLocation>
        <location evidence="1 9">Cell inner membrane</location>
        <topology evidence="1 9">Multi-pass membrane protein</topology>
    </subcellularLocation>
</comment>
<accession>A0A379ZF57</accession>